<evidence type="ECO:0000313" key="1">
    <source>
        <dbReference type="EMBL" id="THC87282.1"/>
    </source>
</evidence>
<gene>
    <name evidence="1" type="ORF">EYZ11_013274</name>
</gene>
<organism evidence="1 2">
    <name type="scientific">Aspergillus tanneri</name>
    <dbReference type="NCBI Taxonomy" id="1220188"/>
    <lineage>
        <taxon>Eukaryota</taxon>
        <taxon>Fungi</taxon>
        <taxon>Dikarya</taxon>
        <taxon>Ascomycota</taxon>
        <taxon>Pezizomycotina</taxon>
        <taxon>Eurotiomycetes</taxon>
        <taxon>Eurotiomycetidae</taxon>
        <taxon>Eurotiales</taxon>
        <taxon>Aspergillaceae</taxon>
        <taxon>Aspergillus</taxon>
        <taxon>Aspergillus subgen. Circumdati</taxon>
    </lineage>
</organism>
<dbReference type="EMBL" id="SOSA01001318">
    <property type="protein sequence ID" value="THC87282.1"/>
    <property type="molecule type" value="Genomic_DNA"/>
</dbReference>
<dbReference type="Proteomes" id="UP000308092">
    <property type="component" value="Unassembled WGS sequence"/>
</dbReference>
<dbReference type="AlphaFoldDB" id="A0A4S3IYL0"/>
<name>A0A4S3IYL0_9EURO</name>
<keyword evidence="2" id="KW-1185">Reference proteome</keyword>
<accession>A0A4S3IYL0</accession>
<evidence type="ECO:0000313" key="2">
    <source>
        <dbReference type="Proteomes" id="UP000308092"/>
    </source>
</evidence>
<protein>
    <submittedName>
        <fullName evidence="1">Uncharacterized protein</fullName>
    </submittedName>
</protein>
<reference evidence="1 2" key="1">
    <citation type="submission" date="2019-03" db="EMBL/GenBank/DDBJ databases">
        <title>The genome sequence of a newly discovered highly antifungal drug resistant Aspergillus species, Aspergillus tanneri NIH 1004.</title>
        <authorList>
            <person name="Mounaud S."/>
            <person name="Singh I."/>
            <person name="Joardar V."/>
            <person name="Pakala S."/>
            <person name="Pakala S."/>
            <person name="Venepally P."/>
            <person name="Hoover J."/>
            <person name="Nierman W."/>
            <person name="Chung J."/>
            <person name="Losada L."/>
        </authorList>
    </citation>
    <scope>NUCLEOTIDE SEQUENCE [LARGE SCALE GENOMIC DNA]</scope>
    <source>
        <strain evidence="1 2">NIH1004</strain>
    </source>
</reference>
<proteinExistence type="predicted"/>
<dbReference type="VEuPathDB" id="FungiDB:EYZ11_013274"/>
<comment type="caution">
    <text evidence="1">The sequence shown here is derived from an EMBL/GenBank/DDBJ whole genome shotgun (WGS) entry which is preliminary data.</text>
</comment>
<sequence>MPETFIHLVDPQDMRKTVLSQLDPSWQREISVG</sequence>